<evidence type="ECO:0000313" key="4">
    <source>
        <dbReference type="Proteomes" id="UP001374535"/>
    </source>
</evidence>
<evidence type="ECO:0000259" key="2">
    <source>
        <dbReference type="PROSITE" id="PS50812"/>
    </source>
</evidence>
<dbReference type="AlphaFoldDB" id="A0AAQ3S400"/>
<dbReference type="InterPro" id="IPR000313">
    <property type="entry name" value="PWWP_dom"/>
</dbReference>
<dbReference type="Proteomes" id="UP001374535">
    <property type="component" value="Chromosome 4"/>
</dbReference>
<organism evidence="3 4">
    <name type="scientific">Vigna mungo</name>
    <name type="common">Black gram</name>
    <name type="synonym">Phaseolus mungo</name>
    <dbReference type="NCBI Taxonomy" id="3915"/>
    <lineage>
        <taxon>Eukaryota</taxon>
        <taxon>Viridiplantae</taxon>
        <taxon>Streptophyta</taxon>
        <taxon>Embryophyta</taxon>
        <taxon>Tracheophyta</taxon>
        <taxon>Spermatophyta</taxon>
        <taxon>Magnoliopsida</taxon>
        <taxon>eudicotyledons</taxon>
        <taxon>Gunneridae</taxon>
        <taxon>Pentapetalae</taxon>
        <taxon>rosids</taxon>
        <taxon>fabids</taxon>
        <taxon>Fabales</taxon>
        <taxon>Fabaceae</taxon>
        <taxon>Papilionoideae</taxon>
        <taxon>50 kb inversion clade</taxon>
        <taxon>NPAAA clade</taxon>
        <taxon>indigoferoid/millettioid clade</taxon>
        <taxon>Phaseoleae</taxon>
        <taxon>Vigna</taxon>
    </lineage>
</organism>
<sequence>MSVRSKNLSSVFYAVSYHPIQAGSINDIDVVPHDNAVYRAQLCSSIGLCLHAMWPAVVFEESLASNCKGLKMSLGGRSVPVQFFGTHDFARVRLEQVKSFLSGLLTDLHSKCKKHSFIEALEEAKSMCGIAPNFIMPYHLQRQGSPGQRMGPTTRRVGNTQVTLSHSLPIPPNVPYNLMGPSEISVSPLDVKTSATSSTTLASGLASADWKWIMMKLPYELRSFYASVFERREAYTTGLGIEKAKIGEIDFASSRRGGERFCFFNVPHQKNGTRFLHQTPPPSRGIGVDTPPPRHPL</sequence>
<feature type="region of interest" description="Disordered" evidence="1">
    <location>
        <begin position="273"/>
        <end position="297"/>
    </location>
</feature>
<protein>
    <recommendedName>
        <fullName evidence="2">PWWP domain-containing protein</fullName>
    </recommendedName>
</protein>
<feature type="domain" description="PWWP" evidence="2">
    <location>
        <begin position="54"/>
        <end position="103"/>
    </location>
</feature>
<evidence type="ECO:0000256" key="1">
    <source>
        <dbReference type="SAM" id="MobiDB-lite"/>
    </source>
</evidence>
<dbReference type="SUPFAM" id="SSF63748">
    <property type="entry name" value="Tudor/PWWP/MBT"/>
    <property type="match status" value="1"/>
</dbReference>
<accession>A0AAQ3S400</accession>
<reference evidence="3 4" key="1">
    <citation type="journal article" date="2023" name="Life. Sci Alliance">
        <title>Evolutionary insights into 3D genome organization and epigenetic landscape of Vigna mungo.</title>
        <authorList>
            <person name="Junaid A."/>
            <person name="Singh B."/>
            <person name="Bhatia S."/>
        </authorList>
    </citation>
    <scope>NUCLEOTIDE SEQUENCE [LARGE SCALE GENOMIC DNA]</scope>
    <source>
        <strain evidence="3">Urdbean</strain>
    </source>
</reference>
<gene>
    <name evidence="3" type="ORF">V8G54_012405</name>
</gene>
<dbReference type="EMBL" id="CP144697">
    <property type="protein sequence ID" value="WVZ14839.1"/>
    <property type="molecule type" value="Genomic_DNA"/>
</dbReference>
<keyword evidence="4" id="KW-1185">Reference proteome</keyword>
<evidence type="ECO:0000313" key="3">
    <source>
        <dbReference type="EMBL" id="WVZ14839.1"/>
    </source>
</evidence>
<dbReference type="Pfam" id="PF00855">
    <property type="entry name" value="PWWP"/>
    <property type="match status" value="1"/>
</dbReference>
<proteinExistence type="predicted"/>
<dbReference type="Gene3D" id="2.30.30.140">
    <property type="match status" value="1"/>
</dbReference>
<dbReference type="PROSITE" id="PS50812">
    <property type="entry name" value="PWWP"/>
    <property type="match status" value="1"/>
</dbReference>
<name>A0AAQ3S400_VIGMU</name>